<organism evidence="3 4">
    <name type="scientific">Candidatus Methylopumilus turicensis</name>
    <dbReference type="NCBI Taxonomy" id="1581680"/>
    <lineage>
        <taxon>Bacteria</taxon>
        <taxon>Pseudomonadati</taxon>
        <taxon>Pseudomonadota</taxon>
        <taxon>Betaproteobacteria</taxon>
        <taxon>Nitrosomonadales</taxon>
        <taxon>Methylophilaceae</taxon>
        <taxon>Candidatus Methylopumilus</taxon>
    </lineage>
</organism>
<dbReference type="NCBIfam" id="TIGR03177">
    <property type="entry name" value="pilus_cpaB"/>
    <property type="match status" value="1"/>
</dbReference>
<dbReference type="HOGENOM" id="CLU_057068_4_0_4"/>
<sequence length="282" mass="29472">MKPSLLIGISLILGAIAAFFVAHLSRSPVLANGPKVVIAASTIQAGTEIADNQLSVLNWPSPSTPQGVFAEAKPLSHRFARQTIQAGELVLESKLAPIDSKGGLASMISAGKRAISVRVNDVVGVAGFALPGNYVDVLVSAKDSENRPFSKIVLNRVKVLAVAQDTTADPTKPKVVTAVTLELTPAESEQLDLARSIGALSLVLRNEIDAGLSSSNGARLVDLTHQGLVIESNPMPAAVDATLAKKPDSTQPKAKNLKKFSAPPKQETVQEIRGIKETGGAQ</sequence>
<feature type="region of interest" description="Disordered" evidence="1">
    <location>
        <begin position="244"/>
        <end position="282"/>
    </location>
</feature>
<evidence type="ECO:0000259" key="2">
    <source>
        <dbReference type="SMART" id="SM00858"/>
    </source>
</evidence>
<accession>A0A0B7J090</accession>
<dbReference type="Pfam" id="PF08666">
    <property type="entry name" value="SAF"/>
    <property type="match status" value="1"/>
</dbReference>
<evidence type="ECO:0000256" key="1">
    <source>
        <dbReference type="SAM" id="MobiDB-lite"/>
    </source>
</evidence>
<dbReference type="Proteomes" id="UP000056322">
    <property type="component" value="Chromosome 1"/>
</dbReference>
<keyword evidence="4" id="KW-1185">Reference proteome</keyword>
<reference evidence="4" key="1">
    <citation type="submission" date="2014-12" db="EMBL/GenBank/DDBJ databases">
        <authorList>
            <person name="Salcher M.M."/>
        </authorList>
    </citation>
    <scope>NUCLEOTIDE SEQUENCE [LARGE SCALE GENOMIC DNA]</scope>
    <source>
        <strain evidence="4">MMS-10A-171</strain>
    </source>
</reference>
<dbReference type="OrthoDB" id="9788329at2"/>
<dbReference type="CDD" id="cd11614">
    <property type="entry name" value="SAF_CpaB_FlgA_like"/>
    <property type="match status" value="1"/>
</dbReference>
<evidence type="ECO:0000313" key="3">
    <source>
        <dbReference type="EMBL" id="CEN56152.1"/>
    </source>
</evidence>
<protein>
    <submittedName>
        <fullName evidence="3">Pilus assembly protein CpaB</fullName>
    </submittedName>
</protein>
<name>A0A0B7J090_9PROT</name>
<dbReference type="KEGG" id="mbac:BN1209_1111"/>
<dbReference type="Pfam" id="PF16976">
    <property type="entry name" value="RcpC"/>
    <property type="match status" value="1"/>
</dbReference>
<dbReference type="RefSeq" id="WP_045751312.1">
    <property type="nucleotide sequence ID" value="NZ_LN794158.1"/>
</dbReference>
<dbReference type="STRING" id="1581680.BN1209_1111"/>
<dbReference type="InterPro" id="IPR031571">
    <property type="entry name" value="RcpC_dom"/>
</dbReference>
<dbReference type="SMART" id="SM00858">
    <property type="entry name" value="SAF"/>
    <property type="match status" value="1"/>
</dbReference>
<proteinExistence type="predicted"/>
<feature type="domain" description="SAF" evidence="2">
    <location>
        <begin position="34"/>
        <end position="96"/>
    </location>
</feature>
<dbReference type="InterPro" id="IPR017592">
    <property type="entry name" value="Pilus_assmbl_Flp-typ_CpaB"/>
</dbReference>
<dbReference type="InterPro" id="IPR013974">
    <property type="entry name" value="SAF"/>
</dbReference>
<dbReference type="EMBL" id="LN794158">
    <property type="protein sequence ID" value="CEN56152.1"/>
    <property type="molecule type" value="Genomic_DNA"/>
</dbReference>
<evidence type="ECO:0000313" key="4">
    <source>
        <dbReference type="Proteomes" id="UP000056322"/>
    </source>
</evidence>
<gene>
    <name evidence="3" type="ORF">BN1209_1111</name>
</gene>
<dbReference type="AlphaFoldDB" id="A0A0B7J090"/>